<protein>
    <submittedName>
        <fullName evidence="3">DUF4190 domain-containing protein</fullName>
    </submittedName>
</protein>
<dbReference type="Proteomes" id="UP000194577">
    <property type="component" value="Unassembled WGS sequence"/>
</dbReference>
<dbReference type="EMBL" id="MTPX02000026">
    <property type="protein sequence ID" value="PHP53242.1"/>
    <property type="molecule type" value="Genomic_DNA"/>
</dbReference>
<keyword evidence="1" id="KW-1133">Transmembrane helix</keyword>
<dbReference type="InterPro" id="IPR025241">
    <property type="entry name" value="DUF4190"/>
</dbReference>
<keyword evidence="1" id="KW-0472">Membrane</keyword>
<sequence>MARWRHEPEPPDVVDPTRIVPPGFVFPGTEQLDPREVFAGPGYQAPRQRTEPTAVAALVCAVLSPIPGLGLAALILGYVALRRLRASYDTGHGQAWFAIVVGAATTVGWLWLWWLITQTT</sequence>
<proteinExistence type="predicted"/>
<evidence type="ECO:0000313" key="4">
    <source>
        <dbReference type="Proteomes" id="UP000194577"/>
    </source>
</evidence>
<name>A0ABX4MGF6_9ACTO</name>
<gene>
    <name evidence="3" type="ORF">BW737_003880</name>
</gene>
<accession>A0ABX4MGF6</accession>
<feature type="domain" description="DUF4190" evidence="2">
    <location>
        <begin position="54"/>
        <end position="110"/>
    </location>
</feature>
<organism evidence="3 4">
    <name type="scientific">Actinomyces ruminis</name>
    <dbReference type="NCBI Taxonomy" id="1937003"/>
    <lineage>
        <taxon>Bacteria</taxon>
        <taxon>Bacillati</taxon>
        <taxon>Actinomycetota</taxon>
        <taxon>Actinomycetes</taxon>
        <taxon>Actinomycetales</taxon>
        <taxon>Actinomycetaceae</taxon>
        <taxon>Actinomyces</taxon>
    </lineage>
</organism>
<evidence type="ECO:0000259" key="2">
    <source>
        <dbReference type="Pfam" id="PF13828"/>
    </source>
</evidence>
<comment type="caution">
    <text evidence="3">The sequence shown here is derived from an EMBL/GenBank/DDBJ whole genome shotgun (WGS) entry which is preliminary data.</text>
</comment>
<feature type="transmembrane region" description="Helical" evidence="1">
    <location>
        <begin position="93"/>
        <end position="116"/>
    </location>
</feature>
<keyword evidence="4" id="KW-1185">Reference proteome</keyword>
<dbReference type="Pfam" id="PF13828">
    <property type="entry name" value="DUF4190"/>
    <property type="match status" value="1"/>
</dbReference>
<keyword evidence="1" id="KW-0812">Transmembrane</keyword>
<dbReference type="RefSeq" id="WP_086615271.1">
    <property type="nucleotide sequence ID" value="NZ_MTPX02000026.1"/>
</dbReference>
<feature type="transmembrane region" description="Helical" evidence="1">
    <location>
        <begin position="54"/>
        <end position="81"/>
    </location>
</feature>
<reference evidence="3 4" key="1">
    <citation type="submission" date="2017-10" db="EMBL/GenBank/DDBJ databases">
        <title>Draft genome sequence of cellulolytic Actinomyces sp CtC72 isolated from cattle rumen fluid.</title>
        <authorList>
            <person name="Joshi A.J."/>
            <person name="Vasudevan G."/>
            <person name="Lanjekar V.B."/>
            <person name="Hivarkar S."/>
            <person name="Engineer A."/>
            <person name="Pore S.D."/>
            <person name="Dhakephalkar P.K."/>
            <person name="Dagar S."/>
        </authorList>
    </citation>
    <scope>NUCLEOTIDE SEQUENCE [LARGE SCALE GENOMIC DNA]</scope>
    <source>
        <strain evidence="4">CtC72</strain>
    </source>
</reference>
<evidence type="ECO:0000256" key="1">
    <source>
        <dbReference type="SAM" id="Phobius"/>
    </source>
</evidence>
<evidence type="ECO:0000313" key="3">
    <source>
        <dbReference type="EMBL" id="PHP53242.1"/>
    </source>
</evidence>